<evidence type="ECO:0000256" key="1">
    <source>
        <dbReference type="ARBA" id="ARBA00000077"/>
    </source>
</evidence>
<evidence type="ECO:0000256" key="4">
    <source>
        <dbReference type="ARBA" id="ARBA00004496"/>
    </source>
</evidence>
<dbReference type="GO" id="GO:0032299">
    <property type="term" value="C:ribonuclease H2 complex"/>
    <property type="evidence" value="ECO:0007669"/>
    <property type="project" value="TreeGrafter"/>
</dbReference>
<dbReference type="GO" id="GO:0006298">
    <property type="term" value="P:mismatch repair"/>
    <property type="evidence" value="ECO:0007669"/>
    <property type="project" value="TreeGrafter"/>
</dbReference>
<dbReference type="Gene3D" id="3.30.420.10">
    <property type="entry name" value="Ribonuclease H-like superfamily/Ribonuclease H"/>
    <property type="match status" value="1"/>
</dbReference>
<dbReference type="AlphaFoldDB" id="X0TKE1"/>
<dbReference type="InterPro" id="IPR036397">
    <property type="entry name" value="RNaseH_sf"/>
</dbReference>
<evidence type="ECO:0000256" key="3">
    <source>
        <dbReference type="ARBA" id="ARBA00001946"/>
    </source>
</evidence>
<comment type="similarity">
    <text evidence="5">Belongs to the RNase HII family.</text>
</comment>
<dbReference type="InterPro" id="IPR024567">
    <property type="entry name" value="RNase_HII/HIII_dom"/>
</dbReference>
<reference evidence="15" key="1">
    <citation type="journal article" date="2014" name="Front. Microbiol.">
        <title>High frequency of phylogenetically diverse reductive dehalogenase-homologous genes in deep subseafloor sedimentary metagenomes.</title>
        <authorList>
            <person name="Kawai M."/>
            <person name="Futagami T."/>
            <person name="Toyoda A."/>
            <person name="Takaki Y."/>
            <person name="Nishi S."/>
            <person name="Hori S."/>
            <person name="Arai W."/>
            <person name="Tsubouchi T."/>
            <person name="Morono Y."/>
            <person name="Uchiyama I."/>
            <person name="Ito T."/>
            <person name="Fujiyama A."/>
            <person name="Inagaki F."/>
            <person name="Takami H."/>
        </authorList>
    </citation>
    <scope>NUCLEOTIDE SEQUENCE</scope>
    <source>
        <strain evidence="15">Expedition CK06-06</strain>
    </source>
</reference>
<protein>
    <recommendedName>
        <fullName evidence="7">Ribonuclease HII</fullName>
        <ecNumber evidence="6">3.1.26.4</ecNumber>
    </recommendedName>
</protein>
<keyword evidence="13" id="KW-0464">Manganese</keyword>
<comment type="cofactor">
    <cofactor evidence="2">
        <name>Mn(2+)</name>
        <dbReference type="ChEBI" id="CHEBI:29035"/>
    </cofactor>
</comment>
<comment type="cofactor">
    <cofactor evidence="3">
        <name>Mg(2+)</name>
        <dbReference type="ChEBI" id="CHEBI:18420"/>
    </cofactor>
</comment>
<organism evidence="15">
    <name type="scientific">marine sediment metagenome</name>
    <dbReference type="NCBI Taxonomy" id="412755"/>
    <lineage>
        <taxon>unclassified sequences</taxon>
        <taxon>metagenomes</taxon>
        <taxon>ecological metagenomes</taxon>
    </lineage>
</organism>
<evidence type="ECO:0000256" key="8">
    <source>
        <dbReference type="ARBA" id="ARBA00022490"/>
    </source>
</evidence>
<feature type="domain" description="RNase H type-2" evidence="14">
    <location>
        <begin position="19"/>
        <end position="210"/>
    </location>
</feature>
<accession>X0TKE1</accession>
<gene>
    <name evidence="15" type="ORF">S01H1_13525</name>
</gene>
<dbReference type="EC" id="3.1.26.4" evidence="6"/>
<keyword evidence="8" id="KW-0963">Cytoplasm</keyword>
<proteinExistence type="inferred from homology"/>
<evidence type="ECO:0000256" key="12">
    <source>
        <dbReference type="ARBA" id="ARBA00022801"/>
    </source>
</evidence>
<evidence type="ECO:0000256" key="11">
    <source>
        <dbReference type="ARBA" id="ARBA00022759"/>
    </source>
</evidence>
<keyword evidence="12" id="KW-0378">Hydrolase</keyword>
<dbReference type="PANTHER" id="PTHR10954:SF18">
    <property type="entry name" value="RIBONUCLEASE HII"/>
    <property type="match status" value="1"/>
</dbReference>
<dbReference type="HAMAP" id="MF_00052_B">
    <property type="entry name" value="RNase_HII_B"/>
    <property type="match status" value="1"/>
</dbReference>
<name>X0TKE1_9ZZZZ</name>
<dbReference type="InterPro" id="IPR012337">
    <property type="entry name" value="RNaseH-like_sf"/>
</dbReference>
<dbReference type="InterPro" id="IPR022898">
    <property type="entry name" value="RNase_HII"/>
</dbReference>
<dbReference type="GO" id="GO:0005737">
    <property type="term" value="C:cytoplasm"/>
    <property type="evidence" value="ECO:0007669"/>
    <property type="project" value="UniProtKB-SubCell"/>
</dbReference>
<evidence type="ECO:0000256" key="13">
    <source>
        <dbReference type="ARBA" id="ARBA00023211"/>
    </source>
</evidence>
<sequence>MRPIPTLSREILAWRAGFRYVAGVDEAGRGPLAGPVVAAAVVLDPHRGAPWWSELRDSKVLSALARQRLARLLQDEAAVGVGMVSPEQIDALGILDATRLAMRTALRALPCPVQFALVDGLAIRDASTPHEPIAHGDACCLSIAAASIVAKVERDRIMLDCHRTFPRYGFARNKGYGTPQHLQALAAFGPCELHRRSFAPVRSCLVQGPAS</sequence>
<evidence type="ECO:0000313" key="15">
    <source>
        <dbReference type="EMBL" id="GAF76545.1"/>
    </source>
</evidence>
<dbReference type="SUPFAM" id="SSF53098">
    <property type="entry name" value="Ribonuclease H-like"/>
    <property type="match status" value="1"/>
</dbReference>
<evidence type="ECO:0000256" key="5">
    <source>
        <dbReference type="ARBA" id="ARBA00007383"/>
    </source>
</evidence>
<dbReference type="PROSITE" id="PS51975">
    <property type="entry name" value="RNASE_H_2"/>
    <property type="match status" value="1"/>
</dbReference>
<keyword evidence="10" id="KW-0479">Metal-binding</keyword>
<keyword evidence="9" id="KW-0540">Nuclease</keyword>
<dbReference type="GO" id="GO:0003723">
    <property type="term" value="F:RNA binding"/>
    <property type="evidence" value="ECO:0007669"/>
    <property type="project" value="InterPro"/>
</dbReference>
<dbReference type="PANTHER" id="PTHR10954">
    <property type="entry name" value="RIBONUCLEASE H2 SUBUNIT A"/>
    <property type="match status" value="1"/>
</dbReference>
<evidence type="ECO:0000256" key="6">
    <source>
        <dbReference type="ARBA" id="ARBA00012180"/>
    </source>
</evidence>
<comment type="subcellular location">
    <subcellularLocation>
        <location evidence="4">Cytoplasm</location>
    </subcellularLocation>
</comment>
<comment type="caution">
    <text evidence="15">The sequence shown here is derived from an EMBL/GenBank/DDBJ whole genome shotgun (WGS) entry which is preliminary data.</text>
</comment>
<dbReference type="GO" id="GO:0043137">
    <property type="term" value="P:DNA replication, removal of RNA primer"/>
    <property type="evidence" value="ECO:0007669"/>
    <property type="project" value="TreeGrafter"/>
</dbReference>
<evidence type="ECO:0000256" key="2">
    <source>
        <dbReference type="ARBA" id="ARBA00001936"/>
    </source>
</evidence>
<keyword evidence="11" id="KW-0255">Endonuclease</keyword>
<dbReference type="CDD" id="cd07182">
    <property type="entry name" value="RNase_HII_bacteria_HII_like"/>
    <property type="match status" value="1"/>
</dbReference>
<evidence type="ECO:0000256" key="7">
    <source>
        <dbReference type="ARBA" id="ARBA00019179"/>
    </source>
</evidence>
<dbReference type="GO" id="GO:0004523">
    <property type="term" value="F:RNA-DNA hybrid ribonuclease activity"/>
    <property type="evidence" value="ECO:0007669"/>
    <property type="project" value="UniProtKB-EC"/>
</dbReference>
<evidence type="ECO:0000256" key="9">
    <source>
        <dbReference type="ARBA" id="ARBA00022722"/>
    </source>
</evidence>
<dbReference type="InterPro" id="IPR001352">
    <property type="entry name" value="RNase_HII/HIII"/>
</dbReference>
<dbReference type="Pfam" id="PF01351">
    <property type="entry name" value="RNase_HII"/>
    <property type="match status" value="1"/>
</dbReference>
<comment type="catalytic activity">
    <reaction evidence="1">
        <text>Endonucleolytic cleavage to 5'-phosphomonoester.</text>
        <dbReference type="EC" id="3.1.26.4"/>
    </reaction>
</comment>
<dbReference type="GO" id="GO:0046872">
    <property type="term" value="F:metal ion binding"/>
    <property type="evidence" value="ECO:0007669"/>
    <property type="project" value="UniProtKB-KW"/>
</dbReference>
<evidence type="ECO:0000256" key="10">
    <source>
        <dbReference type="ARBA" id="ARBA00022723"/>
    </source>
</evidence>
<dbReference type="NCBIfam" id="NF000595">
    <property type="entry name" value="PRK00015.1-3"/>
    <property type="match status" value="1"/>
</dbReference>
<evidence type="ECO:0000259" key="14">
    <source>
        <dbReference type="PROSITE" id="PS51975"/>
    </source>
</evidence>
<dbReference type="EMBL" id="BARS01006981">
    <property type="protein sequence ID" value="GAF76545.1"/>
    <property type="molecule type" value="Genomic_DNA"/>
</dbReference>